<dbReference type="Pfam" id="PF13521">
    <property type="entry name" value="AAA_28"/>
    <property type="match status" value="1"/>
</dbReference>
<keyword evidence="2" id="KW-0067">ATP-binding</keyword>
<name>A0A975Q1M8_9SPHN</name>
<dbReference type="InterPro" id="IPR038727">
    <property type="entry name" value="NadR/Ttd14_AAA_dom"/>
</dbReference>
<dbReference type="KEGG" id="spph:KFK14_00145"/>
<dbReference type="GO" id="GO:0005524">
    <property type="term" value="F:ATP binding"/>
    <property type="evidence" value="ECO:0007669"/>
    <property type="project" value="UniProtKB-KW"/>
</dbReference>
<evidence type="ECO:0000313" key="3">
    <source>
        <dbReference type="Proteomes" id="UP000681425"/>
    </source>
</evidence>
<dbReference type="PANTHER" id="PTHR37512">
    <property type="entry name" value="TRIFUNCTIONAL NAD BIOSYNTHESIS/REGULATOR PROTEIN NADR"/>
    <property type="match status" value="1"/>
</dbReference>
<keyword evidence="3" id="KW-1185">Reference proteome</keyword>
<accession>A0A975Q1M8</accession>
<dbReference type="InterPro" id="IPR027417">
    <property type="entry name" value="P-loop_NTPase"/>
</dbReference>
<feature type="domain" description="NadR/Ttd14 AAA" evidence="1">
    <location>
        <begin position="4"/>
        <end position="158"/>
    </location>
</feature>
<dbReference type="RefSeq" id="WP_212609442.1">
    <property type="nucleotide sequence ID" value="NZ_CP073910.1"/>
</dbReference>
<keyword evidence="2" id="KW-0547">Nucleotide-binding</keyword>
<sequence length="178" mass="19672">MLDVVLHGPESTGKSTLAAQLAGHFGTLWVPEYGRTYCEINGTDLVPQDLIAIMDGHVAARAAMGEQARNGLIVQDTDPLMTAAWSMMLFGHRLPELDAFTGVGDLYLLMENDLPFVQDSVRMFPDRERQARFMALCEAELVCRAVPYVRIGGSREARFESAVQAIHAYGFDPELRSP</sequence>
<dbReference type="SUPFAM" id="SSF52540">
    <property type="entry name" value="P-loop containing nucleoside triphosphate hydrolases"/>
    <property type="match status" value="1"/>
</dbReference>
<dbReference type="PANTHER" id="PTHR37512:SF1">
    <property type="entry name" value="NADR_TTD14 AAA DOMAIN-CONTAINING PROTEIN"/>
    <property type="match status" value="1"/>
</dbReference>
<gene>
    <name evidence="2" type="ORF">KFK14_00145</name>
</gene>
<dbReference type="InterPro" id="IPR052735">
    <property type="entry name" value="NAD_biosynth-regulator"/>
</dbReference>
<dbReference type="Proteomes" id="UP000681425">
    <property type="component" value="Chromosome"/>
</dbReference>
<reference evidence="2" key="1">
    <citation type="submission" date="2021-04" db="EMBL/GenBank/DDBJ databases">
        <title>Isolation of p-tert-butylphenol degrading bacteria Sphingobium phenoxybenzoativorans Tas13 from active sludge.</title>
        <authorList>
            <person name="Li Y."/>
        </authorList>
    </citation>
    <scope>NUCLEOTIDE SEQUENCE</scope>
    <source>
        <strain evidence="2">Tas13</strain>
    </source>
</reference>
<evidence type="ECO:0000259" key="1">
    <source>
        <dbReference type="Pfam" id="PF13521"/>
    </source>
</evidence>
<dbReference type="AlphaFoldDB" id="A0A975Q1M8"/>
<protein>
    <submittedName>
        <fullName evidence="2">ATP-binding protein</fullName>
    </submittedName>
</protein>
<proteinExistence type="predicted"/>
<evidence type="ECO:0000313" key="2">
    <source>
        <dbReference type="EMBL" id="QUT05964.1"/>
    </source>
</evidence>
<dbReference type="Gene3D" id="3.40.50.300">
    <property type="entry name" value="P-loop containing nucleotide triphosphate hydrolases"/>
    <property type="match status" value="1"/>
</dbReference>
<dbReference type="EMBL" id="CP073910">
    <property type="protein sequence ID" value="QUT05964.1"/>
    <property type="molecule type" value="Genomic_DNA"/>
</dbReference>
<organism evidence="2 3">
    <name type="scientific">Sphingobium phenoxybenzoativorans</name>
    <dbReference type="NCBI Taxonomy" id="1592790"/>
    <lineage>
        <taxon>Bacteria</taxon>
        <taxon>Pseudomonadati</taxon>
        <taxon>Pseudomonadota</taxon>
        <taxon>Alphaproteobacteria</taxon>
        <taxon>Sphingomonadales</taxon>
        <taxon>Sphingomonadaceae</taxon>
        <taxon>Sphingobium</taxon>
    </lineage>
</organism>